<keyword evidence="2" id="KW-1185">Reference proteome</keyword>
<dbReference type="RefSeq" id="WP_182954025.1">
    <property type="nucleotide sequence ID" value="NZ_WNXC01000001.1"/>
</dbReference>
<comment type="caution">
    <text evidence="1">The sequence shown here is derived from an EMBL/GenBank/DDBJ whole genome shotgun (WGS) entry which is preliminary data.</text>
</comment>
<dbReference type="Proteomes" id="UP000636110">
    <property type="component" value="Unassembled WGS sequence"/>
</dbReference>
<gene>
    <name evidence="1" type="ORF">GM920_05035</name>
</gene>
<protein>
    <recommendedName>
        <fullName evidence="3">Immunity protein 43 domain-containing protein</fullName>
    </recommendedName>
</protein>
<dbReference type="EMBL" id="WNXC01000001">
    <property type="protein sequence ID" value="MBB2148268.1"/>
    <property type="molecule type" value="Genomic_DNA"/>
</dbReference>
<sequence>MRIIGYYSQIEQAELPANWDDDPNFVGNIEFAKADFRPKMPRGILHKKAKLTDLLSACSPGFERRLLVSKLLKNLWELFDNEHFQFFDCDVITKNLTYEYWLMNPLISNFEFVDFQRSTVVIRKVKPDGGSFLEEVPITSLKEFKAFLEILGIVDRGRTFISRVCLLDNIPKDVFALNHVHGGVGYYVSEKVKNAIEVSGITGIEFAPISLTFHEWSYEYRNSIYG</sequence>
<accession>A0ABR6ESM5</accession>
<name>A0ABR6ESM5_9SPHI</name>
<organism evidence="1 2">
    <name type="scientific">Pedobacter gandavensis</name>
    <dbReference type="NCBI Taxonomy" id="2679963"/>
    <lineage>
        <taxon>Bacteria</taxon>
        <taxon>Pseudomonadati</taxon>
        <taxon>Bacteroidota</taxon>
        <taxon>Sphingobacteriia</taxon>
        <taxon>Sphingobacteriales</taxon>
        <taxon>Sphingobacteriaceae</taxon>
        <taxon>Pedobacter</taxon>
    </lineage>
</organism>
<evidence type="ECO:0008006" key="3">
    <source>
        <dbReference type="Google" id="ProtNLM"/>
    </source>
</evidence>
<evidence type="ECO:0000313" key="2">
    <source>
        <dbReference type="Proteomes" id="UP000636110"/>
    </source>
</evidence>
<proteinExistence type="predicted"/>
<evidence type="ECO:0000313" key="1">
    <source>
        <dbReference type="EMBL" id="MBB2148268.1"/>
    </source>
</evidence>
<reference evidence="1 2" key="1">
    <citation type="submission" date="2019-11" db="EMBL/GenBank/DDBJ databases">
        <title>Description of Pedobacter sp. LMG 31462T.</title>
        <authorList>
            <person name="Carlier A."/>
            <person name="Qi S."/>
            <person name="Vandamme P."/>
        </authorList>
    </citation>
    <scope>NUCLEOTIDE SEQUENCE [LARGE SCALE GENOMIC DNA]</scope>
    <source>
        <strain evidence="1 2">LMG 31462</strain>
    </source>
</reference>